<evidence type="ECO:0000313" key="2">
    <source>
        <dbReference type="EMBL" id="NIJ07076.1"/>
    </source>
</evidence>
<comment type="caution">
    <text evidence="2">The sequence shown here is derived from an EMBL/GenBank/DDBJ whole genome shotgun (WGS) entry which is preliminary data.</text>
</comment>
<feature type="transmembrane region" description="Helical" evidence="1">
    <location>
        <begin position="67"/>
        <end position="86"/>
    </location>
</feature>
<protein>
    <submittedName>
        <fullName evidence="2">Small multidrug resistance family-3 protein</fullName>
    </submittedName>
</protein>
<proteinExistence type="predicted"/>
<reference evidence="2 3" key="1">
    <citation type="submission" date="2020-03" db="EMBL/GenBank/DDBJ databases">
        <title>Genomic Encyclopedia of Type Strains, Phase III (KMG-III): the genomes of soil and plant-associated and newly described type strains.</title>
        <authorList>
            <person name="Whitman W."/>
        </authorList>
    </citation>
    <scope>NUCLEOTIDE SEQUENCE [LARGE SCALE GENOMIC DNA]</scope>
    <source>
        <strain evidence="2 3">CECT 8804</strain>
    </source>
</reference>
<dbReference type="RefSeq" id="WP_208408498.1">
    <property type="nucleotide sequence ID" value="NZ_JAAOZC010000001.1"/>
</dbReference>
<evidence type="ECO:0000256" key="1">
    <source>
        <dbReference type="SAM" id="Phobius"/>
    </source>
</evidence>
<keyword evidence="1" id="KW-1133">Transmembrane helix</keyword>
<dbReference type="Proteomes" id="UP000727456">
    <property type="component" value="Unassembled WGS sequence"/>
</dbReference>
<accession>A0ABX0TU12</accession>
<name>A0ABX0TU12_9SPHN</name>
<keyword evidence="3" id="KW-1185">Reference proteome</keyword>
<gene>
    <name evidence="2" type="ORF">FHS31_000658</name>
</gene>
<organism evidence="2 3">
    <name type="scientific">Sphingomonas vulcanisoli</name>
    <dbReference type="NCBI Taxonomy" id="1658060"/>
    <lineage>
        <taxon>Bacteria</taxon>
        <taxon>Pseudomonadati</taxon>
        <taxon>Pseudomonadota</taxon>
        <taxon>Alphaproteobacteria</taxon>
        <taxon>Sphingomonadales</taxon>
        <taxon>Sphingomonadaceae</taxon>
        <taxon>Sphingomonas</taxon>
    </lineage>
</organism>
<feature type="transmembrane region" description="Helical" evidence="1">
    <location>
        <begin position="39"/>
        <end position="55"/>
    </location>
</feature>
<sequence>MSGTTRLIILGFLILATTMEVTGDAIVRMGLTQTGWTKLLYFIGGAALLFGYGYALNSAPIAFEKVVGLYIATLFVVWQIVSFIAFRTVPGVSTLIGGALIVAGGLVVAFWQTAEHG</sequence>
<keyword evidence="1" id="KW-0472">Membrane</keyword>
<feature type="transmembrane region" description="Helical" evidence="1">
    <location>
        <begin position="92"/>
        <end position="111"/>
    </location>
</feature>
<evidence type="ECO:0000313" key="3">
    <source>
        <dbReference type="Proteomes" id="UP000727456"/>
    </source>
</evidence>
<keyword evidence="1" id="KW-0812">Transmembrane</keyword>
<dbReference type="EMBL" id="JAAOZC010000001">
    <property type="protein sequence ID" value="NIJ07076.1"/>
    <property type="molecule type" value="Genomic_DNA"/>
</dbReference>